<dbReference type="KEGG" id="psuu:Psuf_035760"/>
<protein>
    <submittedName>
        <fullName evidence="1">Uncharacterized protein</fullName>
    </submittedName>
</protein>
<dbReference type="AlphaFoldDB" id="A0A6F8YJQ0"/>
<organism evidence="1 2">
    <name type="scientific">Phytohabitans suffuscus</name>
    <dbReference type="NCBI Taxonomy" id="624315"/>
    <lineage>
        <taxon>Bacteria</taxon>
        <taxon>Bacillati</taxon>
        <taxon>Actinomycetota</taxon>
        <taxon>Actinomycetes</taxon>
        <taxon>Micromonosporales</taxon>
        <taxon>Micromonosporaceae</taxon>
    </lineage>
</organism>
<evidence type="ECO:0000313" key="1">
    <source>
        <dbReference type="EMBL" id="BCB86263.1"/>
    </source>
</evidence>
<reference evidence="1 2" key="2">
    <citation type="submission" date="2020-03" db="EMBL/GenBank/DDBJ databases">
        <authorList>
            <person name="Ichikawa N."/>
            <person name="Kimura A."/>
            <person name="Kitahashi Y."/>
            <person name="Uohara A."/>
        </authorList>
    </citation>
    <scope>NUCLEOTIDE SEQUENCE [LARGE SCALE GENOMIC DNA]</scope>
    <source>
        <strain evidence="1 2">NBRC 105367</strain>
    </source>
</reference>
<sequence>MRRNVLLPHPFAPTIAATSPARTVRSVGLRTVRPVPLGDLAGSQPHAARRAPGWAALAGQALGDGGRVALRGAERPRRRLAAVAQVGGGLGDDVVRDVRREPVTGQLLGQRL</sequence>
<reference evidence="1 2" key="1">
    <citation type="submission" date="2020-03" db="EMBL/GenBank/DDBJ databases">
        <title>Whole genome shotgun sequence of Phytohabitans suffuscus NBRC 105367.</title>
        <authorList>
            <person name="Komaki H."/>
            <person name="Tamura T."/>
        </authorList>
    </citation>
    <scope>NUCLEOTIDE SEQUENCE [LARGE SCALE GENOMIC DNA]</scope>
    <source>
        <strain evidence="1 2">NBRC 105367</strain>
    </source>
</reference>
<dbReference type="EMBL" id="AP022871">
    <property type="protein sequence ID" value="BCB86263.1"/>
    <property type="molecule type" value="Genomic_DNA"/>
</dbReference>
<evidence type="ECO:0000313" key="2">
    <source>
        <dbReference type="Proteomes" id="UP000503011"/>
    </source>
</evidence>
<name>A0A6F8YJQ0_9ACTN</name>
<keyword evidence="2" id="KW-1185">Reference proteome</keyword>
<accession>A0A6F8YJQ0</accession>
<gene>
    <name evidence="1" type="ORF">Psuf_035760</name>
</gene>
<dbReference type="Proteomes" id="UP000503011">
    <property type="component" value="Chromosome"/>
</dbReference>
<proteinExistence type="predicted"/>